<dbReference type="AlphaFoldDB" id="A0A6C0ICR0"/>
<proteinExistence type="predicted"/>
<accession>A0A6C0ICR0</accession>
<evidence type="ECO:0000313" key="1">
    <source>
        <dbReference type="EMBL" id="QHT90851.1"/>
    </source>
</evidence>
<sequence length="112" mass="13383">MESAVTTDEINYYPIAKLNYIREAIENMNKFNQVEVLRILNKNNEVTINENKYGIHINLSELKNELLDEICIYINYVNTQEVTLNMIEQQKEDYKNTYFSKDIKDNRKILNK</sequence>
<evidence type="ECO:0008006" key="2">
    <source>
        <dbReference type="Google" id="ProtNLM"/>
    </source>
</evidence>
<dbReference type="EMBL" id="MN740161">
    <property type="protein sequence ID" value="QHT90851.1"/>
    <property type="molecule type" value="Genomic_DNA"/>
</dbReference>
<reference evidence="1" key="1">
    <citation type="journal article" date="2020" name="Nature">
        <title>Giant virus diversity and host interactions through global metagenomics.</title>
        <authorList>
            <person name="Schulz F."/>
            <person name="Roux S."/>
            <person name="Paez-Espino D."/>
            <person name="Jungbluth S."/>
            <person name="Walsh D.A."/>
            <person name="Denef V.J."/>
            <person name="McMahon K.D."/>
            <person name="Konstantinidis K.T."/>
            <person name="Eloe-Fadrosh E.A."/>
            <person name="Kyrpides N.C."/>
            <person name="Woyke T."/>
        </authorList>
    </citation>
    <scope>NUCLEOTIDE SEQUENCE</scope>
    <source>
        <strain evidence="1">GVMAG-M-3300023184-72</strain>
    </source>
</reference>
<organism evidence="1">
    <name type="scientific">viral metagenome</name>
    <dbReference type="NCBI Taxonomy" id="1070528"/>
    <lineage>
        <taxon>unclassified sequences</taxon>
        <taxon>metagenomes</taxon>
        <taxon>organismal metagenomes</taxon>
    </lineage>
</organism>
<name>A0A6C0ICR0_9ZZZZ</name>
<protein>
    <recommendedName>
        <fullName evidence="2">NET domain-containing protein</fullName>
    </recommendedName>
</protein>